<reference evidence="7 8" key="1">
    <citation type="submission" date="2015-05" db="EMBL/GenBank/DDBJ databases">
        <title>Distinctive expansion of gene families associated with plant cell wall degradation and secondary metabolism in the genomes of grapevine trunk pathogens.</title>
        <authorList>
            <person name="Lawrence D.P."/>
            <person name="Travadon R."/>
            <person name="Rolshausen P.E."/>
            <person name="Baumgartner K."/>
        </authorList>
    </citation>
    <scope>NUCLEOTIDE SEQUENCE [LARGE SCALE GENOMIC DNA]</scope>
    <source>
        <strain evidence="7">UCRPC4</strain>
    </source>
</reference>
<evidence type="ECO:0000256" key="4">
    <source>
        <dbReference type="PIRNR" id="PIRNR037755"/>
    </source>
</evidence>
<comment type="similarity">
    <text evidence="1 4">Belongs to the methyltransferase superfamily. METL family.</text>
</comment>
<dbReference type="OrthoDB" id="417697at2759"/>
<dbReference type="SUPFAM" id="SSF53335">
    <property type="entry name" value="S-adenosyl-L-methionine-dependent methyltransferases"/>
    <property type="match status" value="1"/>
</dbReference>
<feature type="domain" description="Methyltransferase type 12" evidence="6">
    <location>
        <begin position="144"/>
        <end position="249"/>
    </location>
</feature>
<reference evidence="7 8" key="2">
    <citation type="submission" date="2015-05" db="EMBL/GenBank/DDBJ databases">
        <authorList>
            <person name="Morales-Cruz A."/>
            <person name="Amrine K.C."/>
            <person name="Cantu D."/>
        </authorList>
    </citation>
    <scope>NUCLEOTIDE SEQUENCE [LARGE SCALE GENOMIC DNA]</scope>
    <source>
        <strain evidence="7">UCRPC4</strain>
    </source>
</reference>
<evidence type="ECO:0000256" key="1">
    <source>
        <dbReference type="ARBA" id="ARBA00009725"/>
    </source>
</evidence>
<keyword evidence="8" id="KW-1185">Reference proteome</keyword>
<dbReference type="PANTHER" id="PTHR22809">
    <property type="entry name" value="METHYLTRANSFERASE-RELATED"/>
    <property type="match status" value="1"/>
</dbReference>
<keyword evidence="3 4" id="KW-0808">Transferase</keyword>
<evidence type="ECO:0000256" key="2">
    <source>
        <dbReference type="ARBA" id="ARBA00022603"/>
    </source>
</evidence>
<dbReference type="GO" id="GO:0032259">
    <property type="term" value="P:methylation"/>
    <property type="evidence" value="ECO:0007669"/>
    <property type="project" value="UniProtKB-KW"/>
</dbReference>
<dbReference type="InterPro" id="IPR026113">
    <property type="entry name" value="METTL2/6/8-like"/>
</dbReference>
<dbReference type="InterPro" id="IPR029063">
    <property type="entry name" value="SAM-dependent_MTases_sf"/>
</dbReference>
<sequence>MAEEVPSQAVQPDGETQHSEPPNRPSTPPHLSHDPARNAKSVDPFQFGQRYLNEADDPFAFNAWDHVQPDEEHEKYCEVQYAMQRASPVSDFDRKRFNDNPEKWWNLFYKQKQNTFFKDRKWLRQEFPVLGEITQRGAGKKRVLEVGAGAGNTAFPILRNNDNEELIVFAYDFSKTAVKTIREDEGYDEKYIRAEVWDVASEENGGLPPGIEPESLDVVVMIFIFSALSPSQWEKAVKNIFQVLKPGGQVLFRDYGRGDLAQVRFKAGRWMGENFYVRGDGTRVYFFDIDELKRIWRQEVPRDSGTSSDTKEDAEMGVAHGGFEIANLDVDRRMIVNRQRRIKMYRCWIQGRFMKPLSSGLVDSTASPAKG</sequence>
<dbReference type="Proteomes" id="UP000053317">
    <property type="component" value="Unassembled WGS sequence"/>
</dbReference>
<dbReference type="PIRSF" id="PIRSF037755">
    <property type="entry name" value="Mettl2_prd"/>
    <property type="match status" value="1"/>
</dbReference>
<evidence type="ECO:0000256" key="5">
    <source>
        <dbReference type="SAM" id="MobiDB-lite"/>
    </source>
</evidence>
<organism evidence="7 8">
    <name type="scientific">Phaeomoniella chlamydospora</name>
    <name type="common">Phaeoacremonium chlamydosporum</name>
    <dbReference type="NCBI Taxonomy" id="158046"/>
    <lineage>
        <taxon>Eukaryota</taxon>
        <taxon>Fungi</taxon>
        <taxon>Dikarya</taxon>
        <taxon>Ascomycota</taxon>
        <taxon>Pezizomycotina</taxon>
        <taxon>Eurotiomycetes</taxon>
        <taxon>Chaetothyriomycetidae</taxon>
        <taxon>Phaeomoniellales</taxon>
        <taxon>Phaeomoniellaceae</taxon>
        <taxon>Phaeomoniella</taxon>
    </lineage>
</organism>
<dbReference type="EMBL" id="LCWF01000133">
    <property type="protein sequence ID" value="KKY18006.1"/>
    <property type="molecule type" value="Genomic_DNA"/>
</dbReference>
<evidence type="ECO:0000259" key="6">
    <source>
        <dbReference type="Pfam" id="PF08242"/>
    </source>
</evidence>
<dbReference type="AlphaFoldDB" id="A0A0G2E6P1"/>
<dbReference type="EC" id="2.1.1.-" evidence="4"/>
<dbReference type="Pfam" id="PF08242">
    <property type="entry name" value="Methyltransf_12"/>
    <property type="match status" value="1"/>
</dbReference>
<dbReference type="Gene3D" id="3.40.50.150">
    <property type="entry name" value="Vaccinia Virus protein VP39"/>
    <property type="match status" value="1"/>
</dbReference>
<comment type="function">
    <text evidence="4">S-adenosyl-L-methionine-dependent methyltransferase.</text>
</comment>
<dbReference type="CDD" id="cd02440">
    <property type="entry name" value="AdoMet_MTases"/>
    <property type="match status" value="1"/>
</dbReference>
<dbReference type="GO" id="GO:0052735">
    <property type="term" value="F:tRNA (cytidine-3-)-methyltransferase activity"/>
    <property type="evidence" value="ECO:0007669"/>
    <property type="project" value="TreeGrafter"/>
</dbReference>
<name>A0A0G2E6P1_PHACM</name>
<gene>
    <name evidence="7" type="ORF">UCRPC4_g05209</name>
</gene>
<dbReference type="InterPro" id="IPR013217">
    <property type="entry name" value="Methyltransf_12"/>
</dbReference>
<evidence type="ECO:0000313" key="7">
    <source>
        <dbReference type="EMBL" id="KKY18006.1"/>
    </source>
</evidence>
<keyword evidence="2 4" id="KW-0489">Methyltransferase</keyword>
<dbReference type="PANTHER" id="PTHR22809:SF11">
    <property type="entry name" value="TRNA N(3)-METHYLCYTIDINE METHYLTRANSFERASE METTL2"/>
    <property type="match status" value="1"/>
</dbReference>
<evidence type="ECO:0000313" key="8">
    <source>
        <dbReference type="Proteomes" id="UP000053317"/>
    </source>
</evidence>
<feature type="region of interest" description="Disordered" evidence="5">
    <location>
        <begin position="1"/>
        <end position="46"/>
    </location>
</feature>
<accession>A0A0G2E6P1</accession>
<proteinExistence type="inferred from homology"/>
<comment type="caution">
    <text evidence="7">The sequence shown here is derived from an EMBL/GenBank/DDBJ whole genome shotgun (WGS) entry which is preliminary data.</text>
</comment>
<evidence type="ECO:0000256" key="3">
    <source>
        <dbReference type="ARBA" id="ARBA00022679"/>
    </source>
</evidence>
<protein>
    <recommendedName>
        <fullName evidence="4">tRNA N(3)-methylcytidine methyltransferase</fullName>
        <ecNumber evidence="4">2.1.1.-</ecNumber>
    </recommendedName>
</protein>